<reference evidence="2" key="1">
    <citation type="submission" date="2024-04" db="EMBL/GenBank/DDBJ databases">
        <authorList>
            <consortium name="Molecular Ecology Group"/>
        </authorList>
    </citation>
    <scope>NUCLEOTIDE SEQUENCE</scope>
</reference>
<keyword evidence="3" id="KW-1185">Reference proteome</keyword>
<proteinExistence type="predicted"/>
<evidence type="ECO:0000313" key="3">
    <source>
        <dbReference type="Proteomes" id="UP001497644"/>
    </source>
</evidence>
<organism evidence="2 3">
    <name type="scientific">Lasius platythorax</name>
    <dbReference type="NCBI Taxonomy" id="488582"/>
    <lineage>
        <taxon>Eukaryota</taxon>
        <taxon>Metazoa</taxon>
        <taxon>Ecdysozoa</taxon>
        <taxon>Arthropoda</taxon>
        <taxon>Hexapoda</taxon>
        <taxon>Insecta</taxon>
        <taxon>Pterygota</taxon>
        <taxon>Neoptera</taxon>
        <taxon>Endopterygota</taxon>
        <taxon>Hymenoptera</taxon>
        <taxon>Apocrita</taxon>
        <taxon>Aculeata</taxon>
        <taxon>Formicoidea</taxon>
        <taxon>Formicidae</taxon>
        <taxon>Formicinae</taxon>
        <taxon>Lasius</taxon>
        <taxon>Lasius</taxon>
    </lineage>
</organism>
<feature type="region of interest" description="Disordered" evidence="1">
    <location>
        <begin position="14"/>
        <end position="85"/>
    </location>
</feature>
<protein>
    <submittedName>
        <fullName evidence="2">Uncharacterized protein</fullName>
    </submittedName>
</protein>
<evidence type="ECO:0000256" key="1">
    <source>
        <dbReference type="SAM" id="MobiDB-lite"/>
    </source>
</evidence>
<gene>
    <name evidence="2" type="ORF">LPLAT_LOCUS8500</name>
</gene>
<dbReference type="EMBL" id="OZ034827">
    <property type="protein sequence ID" value="CAL1682602.1"/>
    <property type="molecule type" value="Genomic_DNA"/>
</dbReference>
<evidence type="ECO:0000313" key="2">
    <source>
        <dbReference type="EMBL" id="CAL1682602.1"/>
    </source>
</evidence>
<dbReference type="Proteomes" id="UP001497644">
    <property type="component" value="Chromosome 4"/>
</dbReference>
<feature type="compositionally biased region" description="Basic and acidic residues" evidence="1">
    <location>
        <begin position="34"/>
        <end position="48"/>
    </location>
</feature>
<feature type="compositionally biased region" description="Low complexity" evidence="1">
    <location>
        <begin position="17"/>
        <end position="28"/>
    </location>
</feature>
<accession>A0AAV2NQK9</accession>
<sequence length="85" mass="8848">MVGHHCQCPLRACPQVSSSGSSYDSLVSTNNARADARDDAPELAETSRRSSAAAENVTSALSRGLTRESPAGRLGRSVARTMASV</sequence>
<name>A0AAV2NQK9_9HYME</name>
<dbReference type="AlphaFoldDB" id="A0AAV2NQK9"/>